<accession>A0ACD6A010</accession>
<dbReference type="Proteomes" id="UP001732700">
    <property type="component" value="Chromosome 7A"/>
</dbReference>
<name>A0ACD6A010_AVESA</name>
<organism evidence="1 2">
    <name type="scientific">Avena sativa</name>
    <name type="common">Oat</name>
    <dbReference type="NCBI Taxonomy" id="4498"/>
    <lineage>
        <taxon>Eukaryota</taxon>
        <taxon>Viridiplantae</taxon>
        <taxon>Streptophyta</taxon>
        <taxon>Embryophyta</taxon>
        <taxon>Tracheophyta</taxon>
        <taxon>Spermatophyta</taxon>
        <taxon>Magnoliopsida</taxon>
        <taxon>Liliopsida</taxon>
        <taxon>Poales</taxon>
        <taxon>Poaceae</taxon>
        <taxon>BOP clade</taxon>
        <taxon>Pooideae</taxon>
        <taxon>Poodae</taxon>
        <taxon>Poeae</taxon>
        <taxon>Poeae Chloroplast Group 1 (Aveneae type)</taxon>
        <taxon>Aveninae</taxon>
        <taxon>Avena</taxon>
    </lineage>
</organism>
<reference evidence="1" key="1">
    <citation type="submission" date="2021-05" db="EMBL/GenBank/DDBJ databases">
        <authorList>
            <person name="Scholz U."/>
            <person name="Mascher M."/>
            <person name="Fiebig A."/>
        </authorList>
    </citation>
    <scope>NUCLEOTIDE SEQUENCE [LARGE SCALE GENOMIC DNA]</scope>
</reference>
<reference evidence="1" key="2">
    <citation type="submission" date="2025-09" db="UniProtKB">
        <authorList>
            <consortium name="EnsemblPlants"/>
        </authorList>
    </citation>
    <scope>IDENTIFICATION</scope>
</reference>
<evidence type="ECO:0000313" key="2">
    <source>
        <dbReference type="Proteomes" id="UP001732700"/>
    </source>
</evidence>
<protein>
    <submittedName>
        <fullName evidence="1">Uncharacterized protein</fullName>
    </submittedName>
</protein>
<keyword evidence="2" id="KW-1185">Reference proteome</keyword>
<proteinExistence type="predicted"/>
<dbReference type="EnsemblPlants" id="AVESA.00010b.r2.7AG1243130.1">
    <property type="protein sequence ID" value="AVESA.00010b.r2.7AG1243130.1.CDS"/>
    <property type="gene ID" value="AVESA.00010b.r2.7AG1243130"/>
</dbReference>
<sequence length="271" mass="29981">MEEAKSNPSSAPKETSYANDSSQKRKPSKMTSKVQPPTKKRKDNPPKRTLPSDDHGSKEQGTSHLQEAGEISKGKAEASMEMKVEGVSQGGNTSSTQPKPYFYSDKCTAYMSNIDLTATEMHVRRFFADIGGVADIRLLRDRFTKKSRGLAYVDFLDKEHLEAAIRKNKQKLLSKKVSIAYSDPSKSKKNREAGTTSKGQDKLPSGGDHDEKMSVDEKEAPKGDAKITGKSTLFAPRSVIKPLGWNKSEKPDVAAEELKSNDDFRNLLLKK</sequence>
<evidence type="ECO:0000313" key="1">
    <source>
        <dbReference type="EnsemblPlants" id="AVESA.00010b.r2.7AG1243130.1.CDS"/>
    </source>
</evidence>